<dbReference type="PIRSF" id="PIRSF000303">
    <property type="entry name" value="Glutathion_perox"/>
    <property type="match status" value="1"/>
</dbReference>
<gene>
    <name evidence="7" type="ORF">EDC19_1419</name>
</gene>
<dbReference type="PROSITE" id="PS51355">
    <property type="entry name" value="GLUTATHIONE_PEROXID_3"/>
    <property type="match status" value="1"/>
</dbReference>
<dbReference type="CDD" id="cd00340">
    <property type="entry name" value="GSH_Peroxidase"/>
    <property type="match status" value="1"/>
</dbReference>
<evidence type="ECO:0000256" key="2">
    <source>
        <dbReference type="ARBA" id="ARBA00022559"/>
    </source>
</evidence>
<reference evidence="7 8" key="1">
    <citation type="submission" date="2019-03" db="EMBL/GenBank/DDBJ databases">
        <title>Genomic Encyclopedia of Type Strains, Phase IV (KMG-IV): sequencing the most valuable type-strain genomes for metagenomic binning, comparative biology and taxonomic classification.</title>
        <authorList>
            <person name="Goeker M."/>
        </authorList>
    </citation>
    <scope>NUCLEOTIDE SEQUENCE [LARGE SCALE GENOMIC DNA]</scope>
    <source>
        <strain evidence="7 8">DSM 24176</strain>
    </source>
</reference>
<evidence type="ECO:0000256" key="4">
    <source>
        <dbReference type="PIRSR" id="PIRSR000303-1"/>
    </source>
</evidence>
<keyword evidence="8" id="KW-1185">Reference proteome</keyword>
<name>A0A4R1MK90_9FIRM</name>
<evidence type="ECO:0000256" key="1">
    <source>
        <dbReference type="ARBA" id="ARBA00006926"/>
    </source>
</evidence>
<dbReference type="PANTHER" id="PTHR11592:SF78">
    <property type="entry name" value="GLUTATHIONE PEROXIDASE"/>
    <property type="match status" value="1"/>
</dbReference>
<evidence type="ECO:0000313" key="7">
    <source>
        <dbReference type="EMBL" id="TCK93228.1"/>
    </source>
</evidence>
<dbReference type="GO" id="GO:0004601">
    <property type="term" value="F:peroxidase activity"/>
    <property type="evidence" value="ECO:0007669"/>
    <property type="project" value="UniProtKB-KW"/>
</dbReference>
<keyword evidence="3 5" id="KW-0560">Oxidoreductase</keyword>
<dbReference type="InterPro" id="IPR036249">
    <property type="entry name" value="Thioredoxin-like_sf"/>
</dbReference>
<evidence type="ECO:0000256" key="3">
    <source>
        <dbReference type="ARBA" id="ARBA00023002"/>
    </source>
</evidence>
<dbReference type="OrthoDB" id="9809733at2"/>
<proteinExistence type="inferred from homology"/>
<dbReference type="PROSITE" id="PS00763">
    <property type="entry name" value="GLUTATHIONE_PEROXID_2"/>
    <property type="match status" value="1"/>
</dbReference>
<dbReference type="InterPro" id="IPR013766">
    <property type="entry name" value="Thioredoxin_domain"/>
</dbReference>
<dbReference type="PROSITE" id="PS51352">
    <property type="entry name" value="THIOREDOXIN_2"/>
    <property type="match status" value="1"/>
</dbReference>
<dbReference type="EMBL" id="SMGQ01000012">
    <property type="protein sequence ID" value="TCK93228.1"/>
    <property type="molecule type" value="Genomic_DNA"/>
</dbReference>
<dbReference type="SUPFAM" id="SSF52833">
    <property type="entry name" value="Thioredoxin-like"/>
    <property type="match status" value="1"/>
</dbReference>
<dbReference type="Gene3D" id="3.40.30.10">
    <property type="entry name" value="Glutaredoxin"/>
    <property type="match status" value="1"/>
</dbReference>
<dbReference type="PANTHER" id="PTHR11592">
    <property type="entry name" value="GLUTATHIONE PEROXIDASE"/>
    <property type="match status" value="1"/>
</dbReference>
<evidence type="ECO:0000313" key="8">
    <source>
        <dbReference type="Proteomes" id="UP000294545"/>
    </source>
</evidence>
<dbReference type="InterPro" id="IPR000889">
    <property type="entry name" value="Glutathione_peroxidase"/>
</dbReference>
<dbReference type="Proteomes" id="UP000294545">
    <property type="component" value="Unassembled WGS sequence"/>
</dbReference>
<sequence>MSLYNIEVKKISGETIPLESYKGKVLLIVNTASNCGFTPQYEELEALYQKYKDSNFEILGFPCNQFGNQEPGNFSEIKEFCKLNYGVTFPLFEKVDVKGNTIHPLFKLLTTEQKGLFSGEIKWNFTKFLIDSNGNVVDRFAPTTKPNKLENKVKKLLP</sequence>
<dbReference type="AlphaFoldDB" id="A0A4R1MK90"/>
<dbReference type="GO" id="GO:0034599">
    <property type="term" value="P:cellular response to oxidative stress"/>
    <property type="evidence" value="ECO:0007669"/>
    <property type="project" value="TreeGrafter"/>
</dbReference>
<dbReference type="InterPro" id="IPR029760">
    <property type="entry name" value="GPX_CS"/>
</dbReference>
<feature type="active site" evidence="4">
    <location>
        <position position="35"/>
    </location>
</feature>
<dbReference type="FunFam" id="3.40.30.10:FF:000010">
    <property type="entry name" value="Glutathione peroxidase"/>
    <property type="match status" value="1"/>
</dbReference>
<comment type="similarity">
    <text evidence="1 5">Belongs to the glutathione peroxidase family.</text>
</comment>
<protein>
    <recommendedName>
        <fullName evidence="5">Glutathione peroxidase</fullName>
    </recommendedName>
</protein>
<comment type="caution">
    <text evidence="7">The sequence shown here is derived from an EMBL/GenBank/DDBJ whole genome shotgun (WGS) entry which is preliminary data.</text>
</comment>
<organism evidence="7 8">
    <name type="scientific">Natranaerovirga hydrolytica</name>
    <dbReference type="NCBI Taxonomy" id="680378"/>
    <lineage>
        <taxon>Bacteria</taxon>
        <taxon>Bacillati</taxon>
        <taxon>Bacillota</taxon>
        <taxon>Clostridia</taxon>
        <taxon>Lachnospirales</taxon>
        <taxon>Natranaerovirgaceae</taxon>
        <taxon>Natranaerovirga</taxon>
    </lineage>
</organism>
<feature type="domain" description="Thioredoxin" evidence="6">
    <location>
        <begin position="1"/>
        <end position="158"/>
    </location>
</feature>
<dbReference type="PRINTS" id="PR01011">
    <property type="entry name" value="GLUTPROXDASE"/>
</dbReference>
<evidence type="ECO:0000256" key="5">
    <source>
        <dbReference type="RuleBase" id="RU000499"/>
    </source>
</evidence>
<dbReference type="PROSITE" id="PS00460">
    <property type="entry name" value="GLUTATHIONE_PEROXID_1"/>
    <property type="match status" value="1"/>
</dbReference>
<accession>A0A4R1MK90</accession>
<keyword evidence="2 5" id="KW-0575">Peroxidase</keyword>
<dbReference type="RefSeq" id="WP_132282145.1">
    <property type="nucleotide sequence ID" value="NZ_SMGQ01000012.1"/>
</dbReference>
<dbReference type="Pfam" id="PF00255">
    <property type="entry name" value="GSHPx"/>
    <property type="match status" value="1"/>
</dbReference>
<dbReference type="InterPro" id="IPR029759">
    <property type="entry name" value="GPX_AS"/>
</dbReference>
<evidence type="ECO:0000259" key="6">
    <source>
        <dbReference type="PROSITE" id="PS51352"/>
    </source>
</evidence>